<protein>
    <submittedName>
        <fullName evidence="2">Uncharacterized protein</fullName>
    </submittedName>
</protein>
<comment type="caution">
    <text evidence="2">The sequence shown here is derived from an EMBL/GenBank/DDBJ whole genome shotgun (WGS) entry which is preliminary data.</text>
</comment>
<reference evidence="2 3" key="1">
    <citation type="submission" date="2024-04" db="EMBL/GenBank/DDBJ databases">
        <authorList>
            <person name="Rising A."/>
            <person name="Reimegard J."/>
            <person name="Sonavane S."/>
            <person name="Akerstrom W."/>
            <person name="Nylinder S."/>
            <person name="Hedman E."/>
            <person name="Kallberg Y."/>
        </authorList>
    </citation>
    <scope>NUCLEOTIDE SEQUENCE [LARGE SCALE GENOMIC DNA]</scope>
</reference>
<dbReference type="EMBL" id="CAXIEN010000223">
    <property type="protein sequence ID" value="CAL1287863.1"/>
    <property type="molecule type" value="Genomic_DNA"/>
</dbReference>
<dbReference type="EMBL" id="CAXIEN010000223">
    <property type="protein sequence ID" value="CAL1287864.1"/>
    <property type="molecule type" value="Genomic_DNA"/>
</dbReference>
<keyword evidence="3" id="KW-1185">Reference proteome</keyword>
<evidence type="ECO:0000313" key="3">
    <source>
        <dbReference type="Proteomes" id="UP001497382"/>
    </source>
</evidence>
<evidence type="ECO:0000313" key="2">
    <source>
        <dbReference type="EMBL" id="CAL1287864.1"/>
    </source>
</evidence>
<organism evidence="2 3">
    <name type="scientific">Larinioides sclopetarius</name>
    <dbReference type="NCBI Taxonomy" id="280406"/>
    <lineage>
        <taxon>Eukaryota</taxon>
        <taxon>Metazoa</taxon>
        <taxon>Ecdysozoa</taxon>
        <taxon>Arthropoda</taxon>
        <taxon>Chelicerata</taxon>
        <taxon>Arachnida</taxon>
        <taxon>Araneae</taxon>
        <taxon>Araneomorphae</taxon>
        <taxon>Entelegynae</taxon>
        <taxon>Araneoidea</taxon>
        <taxon>Araneidae</taxon>
        <taxon>Larinioides</taxon>
    </lineage>
</organism>
<evidence type="ECO:0000313" key="1">
    <source>
        <dbReference type="EMBL" id="CAL1287863.1"/>
    </source>
</evidence>
<accession>A0AAV2AX81</accession>
<proteinExistence type="predicted"/>
<sequence>MPYWISLQWARREGIVEMSLVGQCAAEKVNLKGNLTERRNTNEMEKKWRVEEGSNVAMPYWVSLQWSSKIKDGGYILAWSVCGGEG</sequence>
<dbReference type="Proteomes" id="UP001497382">
    <property type="component" value="Unassembled WGS sequence"/>
</dbReference>
<name>A0AAV2AX81_9ARAC</name>
<dbReference type="AlphaFoldDB" id="A0AAV2AX81"/>
<gene>
    <name evidence="1" type="ORF">LARSCL_LOCUS15059</name>
    <name evidence="2" type="ORF">LARSCL_LOCUS15060</name>
</gene>